<dbReference type="AlphaFoldDB" id="A0A9Q6LNB1"/>
<evidence type="ECO:0008006" key="3">
    <source>
        <dbReference type="Google" id="ProtNLM"/>
    </source>
</evidence>
<dbReference type="EMBL" id="CP038912">
    <property type="protein sequence ID" value="QGO07862.1"/>
    <property type="molecule type" value="Genomic_DNA"/>
</dbReference>
<geneLocation type="plasmid" evidence="1 2">
    <name>unnamed4</name>
</geneLocation>
<name>A0A9Q6LNB1_PISSA</name>
<organism evidence="1 2">
    <name type="scientific">Piscirickettsia salmonis</name>
    <dbReference type="NCBI Taxonomy" id="1238"/>
    <lineage>
        <taxon>Bacteria</taxon>
        <taxon>Pseudomonadati</taxon>
        <taxon>Pseudomonadota</taxon>
        <taxon>Gammaproteobacteria</taxon>
        <taxon>Thiotrichales</taxon>
        <taxon>Piscirickettsiaceae</taxon>
        <taxon>Piscirickettsia</taxon>
    </lineage>
</organism>
<evidence type="ECO:0000313" key="1">
    <source>
        <dbReference type="EMBL" id="QGO07862.1"/>
    </source>
</evidence>
<gene>
    <name evidence="1" type="ORF">Psal009_03821</name>
</gene>
<reference evidence="1 2" key="1">
    <citation type="submission" date="2019-04" db="EMBL/GenBank/DDBJ databases">
        <title>Complete genome sequencing of Piscirickettsia salmonis strain Psal-009.</title>
        <authorList>
            <person name="Schober I."/>
            <person name="Bunk B."/>
            <person name="Sproer C."/>
            <person name="Carril G.P."/>
            <person name="Riedel T."/>
            <person name="Flores-Herrera P.A."/>
            <person name="Nourdin-Galindo G."/>
            <person name="Marshall S.H."/>
            <person name="Overmann J."/>
        </authorList>
    </citation>
    <scope>NUCLEOTIDE SEQUENCE [LARGE SCALE GENOMIC DNA]</scope>
    <source>
        <strain evidence="1 2">Psal-009</strain>
        <plasmid evidence="1 2">unnamed4</plasmid>
    </source>
</reference>
<protein>
    <recommendedName>
        <fullName evidence="3">Makorin ring finger protein 2</fullName>
    </recommendedName>
</protein>
<dbReference type="SUPFAM" id="SSF54001">
    <property type="entry name" value="Cysteine proteinases"/>
    <property type="match status" value="1"/>
</dbReference>
<proteinExistence type="predicted"/>
<dbReference type="InterPro" id="IPR038765">
    <property type="entry name" value="Papain-like_cys_pep_sf"/>
</dbReference>
<dbReference type="Proteomes" id="UP000422232">
    <property type="component" value="Plasmid unnamed4"/>
</dbReference>
<dbReference type="RefSeq" id="WP_054300692.1">
    <property type="nucleotide sequence ID" value="NZ_CP012417.1"/>
</dbReference>
<sequence length="145" mass="16379">MLNSGDIVAYRGNSVISSIVRWWTQSPYSHIGVIWKIKDQLFFVEALIFKGVRIIPIDKLPADYEMIKTQVTLLGEAEAFILQHLADDYSLIDAIRAGLGLKQKDHTGWQCAEFAAQILKRCGLRLPERENLTPIELITLIKQGA</sequence>
<accession>A0A9Q6LNB1</accession>
<dbReference type="Gene3D" id="3.90.1720.10">
    <property type="entry name" value="endopeptidase domain like (from Nostoc punctiforme)"/>
    <property type="match status" value="1"/>
</dbReference>
<evidence type="ECO:0000313" key="2">
    <source>
        <dbReference type="Proteomes" id="UP000422232"/>
    </source>
</evidence>
<keyword evidence="2" id="KW-1185">Reference proteome</keyword>
<keyword evidence="1" id="KW-0614">Plasmid</keyword>